<gene>
    <name evidence="1" type="ORF">Amon01_000927400</name>
</gene>
<sequence length="189" mass="22364">MNNMNTKNPASWIKFISHIPLASLQVRSRSLGGRYGEKQKVQKLQLISFLLKQYKPIEFGIYESTADFSHLLQYDYNWVGRITTLRDFPASDIEALYQQIGRFKRLQNVQFRLSWTFFRSGSVNSKLVKFIKLLELIDKMVFILVIYDRQIVDFEVENGFLTFFKKHRNQSQQKDPTSSPKVNYVHNNR</sequence>
<organism evidence="1 2">
    <name type="scientific">Ambrosiozyma monospora</name>
    <name type="common">Yeast</name>
    <name type="synonym">Endomycopsis monosporus</name>
    <dbReference type="NCBI Taxonomy" id="43982"/>
    <lineage>
        <taxon>Eukaryota</taxon>
        <taxon>Fungi</taxon>
        <taxon>Dikarya</taxon>
        <taxon>Ascomycota</taxon>
        <taxon>Saccharomycotina</taxon>
        <taxon>Pichiomycetes</taxon>
        <taxon>Pichiales</taxon>
        <taxon>Pichiaceae</taxon>
        <taxon>Ambrosiozyma</taxon>
    </lineage>
</organism>
<keyword evidence="2" id="KW-1185">Reference proteome</keyword>
<name>A0A9W6T1A1_AMBMO</name>
<evidence type="ECO:0000313" key="1">
    <source>
        <dbReference type="EMBL" id="GME71345.1"/>
    </source>
</evidence>
<comment type="caution">
    <text evidence="1">The sequence shown here is derived from an EMBL/GenBank/DDBJ whole genome shotgun (WGS) entry which is preliminary data.</text>
</comment>
<dbReference type="Proteomes" id="UP001165063">
    <property type="component" value="Unassembled WGS sequence"/>
</dbReference>
<dbReference type="EMBL" id="BSXU01010210">
    <property type="protein sequence ID" value="GME71345.1"/>
    <property type="molecule type" value="Genomic_DNA"/>
</dbReference>
<reference evidence="1" key="1">
    <citation type="submission" date="2023-04" db="EMBL/GenBank/DDBJ databases">
        <title>Ambrosiozyma monospora NBRC 1965.</title>
        <authorList>
            <person name="Ichikawa N."/>
            <person name="Sato H."/>
            <person name="Tonouchi N."/>
        </authorList>
    </citation>
    <scope>NUCLEOTIDE SEQUENCE</scope>
    <source>
        <strain evidence="1">NBRC 1965</strain>
    </source>
</reference>
<evidence type="ECO:0000313" key="2">
    <source>
        <dbReference type="Proteomes" id="UP001165063"/>
    </source>
</evidence>
<protein>
    <submittedName>
        <fullName evidence="1">Unnamed protein product</fullName>
    </submittedName>
</protein>
<dbReference type="AlphaFoldDB" id="A0A9W6T1A1"/>
<accession>A0A9W6T1A1</accession>
<proteinExistence type="predicted"/>